<dbReference type="InterPro" id="IPR014457">
    <property type="entry name" value="UCP010260"/>
</dbReference>
<dbReference type="AlphaFoldDB" id="A0A5Q2RPC7"/>
<name>A0A5Q2RPC7_9ACTN</name>
<organism evidence="3 4">
    <name type="scientific">Actinomarinicola tropica</name>
    <dbReference type="NCBI Taxonomy" id="2789776"/>
    <lineage>
        <taxon>Bacteria</taxon>
        <taxon>Bacillati</taxon>
        <taxon>Actinomycetota</taxon>
        <taxon>Acidimicrobiia</taxon>
        <taxon>Acidimicrobiales</taxon>
        <taxon>Iamiaceae</taxon>
        <taxon>Actinomarinicola</taxon>
    </lineage>
</organism>
<dbReference type="Pfam" id="PF09348">
    <property type="entry name" value="DUF1990"/>
    <property type="match status" value="1"/>
</dbReference>
<evidence type="ECO:0000313" key="3">
    <source>
        <dbReference type="EMBL" id="QGG96441.1"/>
    </source>
</evidence>
<keyword evidence="4" id="KW-1185">Reference proteome</keyword>
<gene>
    <name evidence="3" type="ORF">GH723_15770</name>
</gene>
<dbReference type="InterPro" id="IPR018960">
    <property type="entry name" value="DUF1990"/>
</dbReference>
<sequence length="212" mass="23022">MVLSWSGPRPRLPGHPAPETVRDAGPVLRLNRPTPEDLREVARRRGGEEPTFARLGASLLGEAVDGYVHDDASVVLGHGDATFDAARTVVRRFGAQRGAGIQVADGAEVRPGAAVAMAAPLPLGWILAVCRVVEVVDEPDRYGFSYVTLPLHPEEGEEAFLVERGAAGEVRFRVVAWSRARWWPARLAGPVARRLQVRALRRYLTAVQEAVA</sequence>
<evidence type="ECO:0000256" key="1">
    <source>
        <dbReference type="SAM" id="MobiDB-lite"/>
    </source>
</evidence>
<dbReference type="KEGG" id="atq:GH723_15770"/>
<feature type="region of interest" description="Disordered" evidence="1">
    <location>
        <begin position="1"/>
        <end position="24"/>
    </location>
</feature>
<proteinExistence type="predicted"/>
<feature type="domain" description="DUF1990" evidence="2">
    <location>
        <begin position="54"/>
        <end position="205"/>
    </location>
</feature>
<dbReference type="PANTHER" id="PTHR34202:SF1">
    <property type="entry name" value="UPF0548 PROTEIN"/>
    <property type="match status" value="1"/>
</dbReference>
<dbReference type="EMBL" id="CP045851">
    <property type="protein sequence ID" value="QGG96441.1"/>
    <property type="molecule type" value="Genomic_DNA"/>
</dbReference>
<evidence type="ECO:0000259" key="2">
    <source>
        <dbReference type="Pfam" id="PF09348"/>
    </source>
</evidence>
<accession>A0A5Q2RPC7</accession>
<dbReference type="PIRSF" id="PIRSF010260">
    <property type="entry name" value="UCP010260"/>
    <property type="match status" value="1"/>
</dbReference>
<reference evidence="3 4" key="1">
    <citation type="submission" date="2019-11" db="EMBL/GenBank/DDBJ databases">
        <authorList>
            <person name="He Y."/>
        </authorList>
    </citation>
    <scope>NUCLEOTIDE SEQUENCE [LARGE SCALE GENOMIC DNA]</scope>
    <source>
        <strain evidence="3 4">SCSIO 58843</strain>
    </source>
</reference>
<dbReference type="PANTHER" id="PTHR34202">
    <property type="entry name" value="UPF0548 PROTEIN"/>
    <property type="match status" value="1"/>
</dbReference>
<protein>
    <submittedName>
        <fullName evidence="3">DUF1990 family protein</fullName>
    </submittedName>
</protein>
<dbReference type="Proteomes" id="UP000334019">
    <property type="component" value="Chromosome"/>
</dbReference>
<evidence type="ECO:0000313" key="4">
    <source>
        <dbReference type="Proteomes" id="UP000334019"/>
    </source>
</evidence>